<dbReference type="GO" id="GO:0006096">
    <property type="term" value="P:glycolytic process"/>
    <property type="evidence" value="ECO:0007669"/>
    <property type="project" value="UniProtKB-UniRule"/>
</dbReference>
<dbReference type="Proteomes" id="UP001337580">
    <property type="component" value="Chromosome"/>
</dbReference>
<comment type="catalytic activity">
    <reaction evidence="3">
        <text>D-glyceraldehyde 3-phosphate = dihydroxyacetone phosphate</text>
        <dbReference type="Rhea" id="RHEA:18585"/>
        <dbReference type="ChEBI" id="CHEBI:57642"/>
        <dbReference type="ChEBI" id="CHEBI:59776"/>
        <dbReference type="EC" id="5.3.1.1"/>
    </reaction>
</comment>
<dbReference type="NCBIfam" id="TIGR00419">
    <property type="entry name" value="tim"/>
    <property type="match status" value="1"/>
</dbReference>
<dbReference type="InterPro" id="IPR035990">
    <property type="entry name" value="TIM_sf"/>
</dbReference>
<dbReference type="KEGG" id="ips:CfP315_0499"/>
<dbReference type="EMBL" id="AP027924">
    <property type="protein sequence ID" value="BED91942.1"/>
    <property type="molecule type" value="Genomic_DNA"/>
</dbReference>
<dbReference type="GO" id="GO:0019563">
    <property type="term" value="P:glycerol catabolic process"/>
    <property type="evidence" value="ECO:0007669"/>
    <property type="project" value="TreeGrafter"/>
</dbReference>
<gene>
    <name evidence="4" type="ORF">CfP315_0499</name>
</gene>
<dbReference type="GO" id="GO:0005829">
    <property type="term" value="C:cytosol"/>
    <property type="evidence" value="ECO:0007669"/>
    <property type="project" value="TreeGrafter"/>
</dbReference>
<keyword evidence="3" id="KW-0963">Cytoplasm</keyword>
<dbReference type="Gene3D" id="3.20.20.70">
    <property type="entry name" value="Aldolase class I"/>
    <property type="match status" value="1"/>
</dbReference>
<dbReference type="CDD" id="cd00311">
    <property type="entry name" value="TIM"/>
    <property type="match status" value="1"/>
</dbReference>
<dbReference type="AlphaFoldDB" id="A0AA48I2W7"/>
<comment type="pathway">
    <text evidence="3">Carbohydrate degradation; glycolysis; D-glyceraldehyde 3-phosphate from glycerone phosphate: step 1/1.</text>
</comment>
<evidence type="ECO:0000313" key="4">
    <source>
        <dbReference type="EMBL" id="BED91942.1"/>
    </source>
</evidence>
<dbReference type="PANTHER" id="PTHR21139">
    <property type="entry name" value="TRIOSEPHOSPHATE ISOMERASE"/>
    <property type="match status" value="1"/>
</dbReference>
<dbReference type="InterPro" id="IPR000652">
    <property type="entry name" value="Triosephosphate_isomerase"/>
</dbReference>
<dbReference type="SUPFAM" id="SSF51351">
    <property type="entry name" value="Triosephosphate isomerase (TIM)"/>
    <property type="match status" value="1"/>
</dbReference>
<dbReference type="Pfam" id="PF00121">
    <property type="entry name" value="TIM"/>
    <property type="match status" value="1"/>
</dbReference>
<keyword evidence="3" id="KW-0312">Gluconeogenesis</keyword>
<evidence type="ECO:0000256" key="2">
    <source>
        <dbReference type="ARBA" id="ARBA00023235"/>
    </source>
</evidence>
<protein>
    <recommendedName>
        <fullName evidence="3">Triosephosphate isomerase</fullName>
        <ecNumber evidence="3">5.3.1.1</ecNumber>
    </recommendedName>
</protein>
<dbReference type="PROSITE" id="PS51440">
    <property type="entry name" value="TIM_2"/>
    <property type="match status" value="1"/>
</dbReference>
<dbReference type="PANTHER" id="PTHR21139:SF42">
    <property type="entry name" value="TRIOSEPHOSPHATE ISOMERASE"/>
    <property type="match status" value="1"/>
</dbReference>
<comment type="subcellular location">
    <subcellularLocation>
        <location evidence="3">Cytoplasm</location>
    </subcellularLocation>
</comment>
<comment type="similarity">
    <text evidence="1 3">Belongs to the triosephosphate isomerase family.</text>
</comment>
<reference evidence="4" key="1">
    <citation type="journal article" date="2023" name="ISME J.">
        <title>Emergence of putative energy parasites within Clostridia revealed by genome analysis of a novel endosymbiotic clade.</title>
        <authorList>
            <person name="Takahashi K."/>
            <person name="Kuwahara H."/>
            <person name="Horikawa Y."/>
            <person name="Izawa K."/>
            <person name="Kato D."/>
            <person name="Inagaki T."/>
            <person name="Yuki M."/>
            <person name="Ohkuma M."/>
            <person name="Hongoh Y."/>
        </authorList>
    </citation>
    <scope>NUCLEOTIDE SEQUENCE</scope>
    <source>
        <strain evidence="4">CfP3-15</strain>
    </source>
</reference>
<comment type="subunit">
    <text evidence="3">Homodimer.</text>
</comment>
<accession>A0AA48I2W7</accession>
<proteinExistence type="inferred from homology"/>
<organism evidence="4">
    <name type="scientific">Candidatus Improbicoccus pseudotrichonymphae</name>
    <dbReference type="NCBI Taxonomy" id="3033792"/>
    <lineage>
        <taxon>Bacteria</taxon>
        <taxon>Bacillati</taxon>
        <taxon>Bacillota</taxon>
        <taxon>Clostridia</taxon>
        <taxon>Candidatus Improbicoccus</taxon>
    </lineage>
</organism>
<sequence>MILISKIIALNWKMNKNPEETLSFLSQAREFLKNKKVNNKIVISPTFLCLKDAINFVKSKNMDMSIFAQNCHWEDQGAFTGEISAKTLKDINTNGVILGHSERKSLGENEIIFNKKLKSALKFDLEVILCIGETETEYKNNETIDTINWQIKFLLKDIDEKYRERITIAYEPIWSIGTSKTPKIEDIEKISTLIKNATKHIFEEPLKTIYGGSVNTNNFAEILAINKLDGILIGAASLSINNFFKFISFSQQ</sequence>
<name>A0AA48I2W7_9FIRM</name>
<evidence type="ECO:0000256" key="3">
    <source>
        <dbReference type="RuleBase" id="RU363013"/>
    </source>
</evidence>
<comment type="pathway">
    <text evidence="3">Carbohydrate biosynthesis; gluconeogenesis.</text>
</comment>
<dbReference type="InterPro" id="IPR013785">
    <property type="entry name" value="Aldolase_TIM"/>
</dbReference>
<dbReference type="GO" id="GO:0004807">
    <property type="term" value="F:triose-phosphate isomerase activity"/>
    <property type="evidence" value="ECO:0007669"/>
    <property type="project" value="UniProtKB-UniRule"/>
</dbReference>
<keyword evidence="2 3" id="KW-0413">Isomerase</keyword>
<dbReference type="GO" id="GO:0046166">
    <property type="term" value="P:glyceraldehyde-3-phosphate biosynthetic process"/>
    <property type="evidence" value="ECO:0007669"/>
    <property type="project" value="TreeGrafter"/>
</dbReference>
<evidence type="ECO:0000256" key="1">
    <source>
        <dbReference type="ARBA" id="ARBA00007422"/>
    </source>
</evidence>
<dbReference type="EC" id="5.3.1.1" evidence="3"/>
<keyword evidence="3" id="KW-0324">Glycolysis</keyword>
<dbReference type="GO" id="GO:0006094">
    <property type="term" value="P:gluconeogenesis"/>
    <property type="evidence" value="ECO:0007669"/>
    <property type="project" value="UniProtKB-KW"/>
</dbReference>